<protein>
    <recommendedName>
        <fullName evidence="2">Sulfotransferase domain-containing protein</fullName>
    </recommendedName>
</protein>
<dbReference type="AlphaFoldDB" id="A7RUY4"/>
<evidence type="ECO:0000259" key="2">
    <source>
        <dbReference type="Pfam" id="PF00685"/>
    </source>
</evidence>
<dbReference type="OrthoDB" id="6138663at2759"/>
<dbReference type="Gene3D" id="3.40.50.300">
    <property type="entry name" value="P-loop containing nucleotide triphosphate hydrolases"/>
    <property type="match status" value="1"/>
</dbReference>
<organism evidence="3 4">
    <name type="scientific">Nematostella vectensis</name>
    <name type="common">Starlet sea anemone</name>
    <dbReference type="NCBI Taxonomy" id="45351"/>
    <lineage>
        <taxon>Eukaryota</taxon>
        <taxon>Metazoa</taxon>
        <taxon>Cnidaria</taxon>
        <taxon>Anthozoa</taxon>
        <taxon>Hexacorallia</taxon>
        <taxon>Actiniaria</taxon>
        <taxon>Edwardsiidae</taxon>
        <taxon>Nematostella</taxon>
    </lineage>
</organism>
<dbReference type="Pfam" id="PF00685">
    <property type="entry name" value="Sulfotransfer_1"/>
    <property type="match status" value="1"/>
</dbReference>
<dbReference type="Proteomes" id="UP000001593">
    <property type="component" value="Unassembled WGS sequence"/>
</dbReference>
<dbReference type="OMA" id="YHVQSAL"/>
<dbReference type="InterPro" id="IPR051135">
    <property type="entry name" value="Gal/GlcNAc/GalNAc_ST"/>
</dbReference>
<dbReference type="GO" id="GO:0006044">
    <property type="term" value="P:N-acetylglucosamine metabolic process"/>
    <property type="evidence" value="ECO:0000318"/>
    <property type="project" value="GO_Central"/>
</dbReference>
<accession>A7RUY4</accession>
<evidence type="ECO:0000313" key="3">
    <source>
        <dbReference type="EMBL" id="EDO44832.1"/>
    </source>
</evidence>
<dbReference type="InParanoid" id="A7RUY4"/>
<dbReference type="FunFam" id="3.40.50.300:FF:003242">
    <property type="entry name" value="Predicted protein"/>
    <property type="match status" value="1"/>
</dbReference>
<dbReference type="PANTHER" id="PTHR10704:SF44">
    <property type="entry name" value="LD35051P-RELATED"/>
    <property type="match status" value="1"/>
</dbReference>
<evidence type="ECO:0000256" key="1">
    <source>
        <dbReference type="SAM" id="SignalP"/>
    </source>
</evidence>
<dbReference type="InterPro" id="IPR000863">
    <property type="entry name" value="Sulfotransferase_dom"/>
</dbReference>
<gene>
    <name evidence="3" type="ORF">NEMVEDRAFT_v1g202521</name>
</gene>
<sequence length="380" mass="43810">MPRLSNRAKVLYPCSLLTLFILINLLRNKGEFDETRSLVSPKAKKEVNLLIVTQGRSGSTFLGQILDMHPNVFYIYEPLRSVEKAENILNFYSVNITESYCNSLMQFLDGILNCRFKKSKVLDEFSTPGHFRYSSRVLRSPPLCKRERECGVLDADELNKVCRVRHKATVVKILDHRIPPKDFRKTFAEALEGSDYQSKVLYLFRDPRAIIASMDGDWIGIKNSVGEIIAPYNPESAEFSRYARSICAQMEESLGFAESPPSWHALETMLLRYEDLVMSPEKVVKQVFEFIGMEPPLGIESWLDQHMNFKQADLHDSEGKYLIRKNSTLSLNKWRLKSSAGLIRVVEKHCKHLMDRLGYKTLDGSRDLQKRLTYSLIREI</sequence>
<dbReference type="PANTHER" id="PTHR10704">
    <property type="entry name" value="CARBOHYDRATE SULFOTRANSFERASE"/>
    <property type="match status" value="1"/>
</dbReference>
<dbReference type="eggNOG" id="ENOG502S17I">
    <property type="taxonomic scope" value="Eukaryota"/>
</dbReference>
<reference evidence="3 4" key="1">
    <citation type="journal article" date="2007" name="Science">
        <title>Sea anemone genome reveals ancestral eumetazoan gene repertoire and genomic organization.</title>
        <authorList>
            <person name="Putnam N.H."/>
            <person name="Srivastava M."/>
            <person name="Hellsten U."/>
            <person name="Dirks B."/>
            <person name="Chapman J."/>
            <person name="Salamov A."/>
            <person name="Terry A."/>
            <person name="Shapiro H."/>
            <person name="Lindquist E."/>
            <person name="Kapitonov V.V."/>
            <person name="Jurka J."/>
            <person name="Genikhovich G."/>
            <person name="Grigoriev I.V."/>
            <person name="Lucas S.M."/>
            <person name="Steele R.E."/>
            <person name="Finnerty J.R."/>
            <person name="Technau U."/>
            <person name="Martindale M.Q."/>
            <person name="Rokhsar D.S."/>
        </authorList>
    </citation>
    <scope>NUCLEOTIDE SEQUENCE [LARGE SCALE GENOMIC DNA]</scope>
    <source>
        <strain evidence="4">CH2 X CH6</strain>
    </source>
</reference>
<name>A7RUY4_NEMVE</name>
<keyword evidence="4" id="KW-1185">Reference proteome</keyword>
<dbReference type="GO" id="GO:0001517">
    <property type="term" value="F:N-acetylglucosamine 6-O-sulfotransferase activity"/>
    <property type="evidence" value="ECO:0000318"/>
    <property type="project" value="GO_Central"/>
</dbReference>
<dbReference type="SUPFAM" id="SSF52540">
    <property type="entry name" value="P-loop containing nucleoside triphosphate hydrolases"/>
    <property type="match status" value="1"/>
</dbReference>
<dbReference type="KEGG" id="nve:5516795"/>
<proteinExistence type="predicted"/>
<feature type="domain" description="Sulfotransferase" evidence="2">
    <location>
        <begin position="49"/>
        <end position="311"/>
    </location>
</feature>
<feature type="chain" id="PRO_5002711555" description="Sulfotransferase domain-containing protein" evidence="1">
    <location>
        <begin position="33"/>
        <end position="380"/>
    </location>
</feature>
<dbReference type="HOGENOM" id="CLU_028381_3_0_1"/>
<evidence type="ECO:0000313" key="4">
    <source>
        <dbReference type="Proteomes" id="UP000001593"/>
    </source>
</evidence>
<dbReference type="InterPro" id="IPR027417">
    <property type="entry name" value="P-loop_NTPase"/>
</dbReference>
<feature type="signal peptide" evidence="1">
    <location>
        <begin position="1"/>
        <end position="32"/>
    </location>
</feature>
<dbReference type="GO" id="GO:0006790">
    <property type="term" value="P:sulfur compound metabolic process"/>
    <property type="evidence" value="ECO:0000318"/>
    <property type="project" value="GO_Central"/>
</dbReference>
<dbReference type="EMBL" id="DS469541">
    <property type="protein sequence ID" value="EDO44832.1"/>
    <property type="molecule type" value="Genomic_DNA"/>
</dbReference>
<keyword evidence="1" id="KW-0732">Signal</keyword>
<dbReference type="PhylomeDB" id="A7RUY4"/>